<dbReference type="RefSeq" id="WP_379898249.1">
    <property type="nucleotide sequence ID" value="NZ_JBHRTR010000010.1"/>
</dbReference>
<sequence>MKTIRIGSGSGFSEDFVEPAQDLAERGEIDFLVFEALAERTIHEAHLRIRDGVNPGYGMLFEERMRRCVAPCLRRGIRIITNDGSANPRAAAEWLAGYLREQNLSAKIAIVEGDDVLTYFSDRADEIFAPELFQVHAGSDAWMPTDPAIIRDNISSANVYLYYEPIREALDAGADIVIAGRVADPSMFVAALAHGFDWAPKDWNRIAMGTVVGHLLECSGHTTGGYFADCETKTVSDLANIGFPIAEVQADGQVFITKLPGSGGKVTCDTVLEQLHYEVHSFSSYVTPDVIAAFRDVRVEQDGADRVRVTGFTGRERPRTLKVLLGYHHGYNLVLALRFRGHTAMKRAHLLGTVWSERLRHFGNQIMDSVYLYNDLPYAAALREDPDPKYVEFRYSAVVRTREEAEAVARAFMGFYLNGAYGGGGLETNVSRYDPLIPLTMPREDVRSSVSYLEAGQ</sequence>
<protein>
    <submittedName>
        <fullName evidence="2">Acyclic terpene utilization AtuA family protein</fullName>
    </submittedName>
</protein>
<dbReference type="PANTHER" id="PTHR47585">
    <property type="match status" value="1"/>
</dbReference>
<dbReference type="PANTHER" id="PTHR47585:SF2">
    <property type="entry name" value="DUF1446 DOMAIN PROTEIN (AFU_ORTHOLOGUE AFUA_6G11420)"/>
    <property type="match status" value="1"/>
</dbReference>
<feature type="domain" description="Acyclic terpene utilisation N-terminal" evidence="1">
    <location>
        <begin position="4"/>
        <end position="451"/>
    </location>
</feature>
<organism evidence="2 3">
    <name type="scientific">Marinibaculum pumilum</name>
    <dbReference type="NCBI Taxonomy" id="1766165"/>
    <lineage>
        <taxon>Bacteria</taxon>
        <taxon>Pseudomonadati</taxon>
        <taxon>Pseudomonadota</taxon>
        <taxon>Alphaproteobacteria</taxon>
        <taxon>Rhodospirillales</taxon>
        <taxon>Rhodospirillaceae</taxon>
        <taxon>Marinibaculum</taxon>
    </lineage>
</organism>
<name>A0ABV7KVJ8_9PROT</name>
<dbReference type="Pfam" id="PF07287">
    <property type="entry name" value="AtuA"/>
    <property type="match status" value="1"/>
</dbReference>
<evidence type="ECO:0000313" key="2">
    <source>
        <dbReference type="EMBL" id="MFC3226331.1"/>
    </source>
</evidence>
<accession>A0ABV7KVJ8</accession>
<evidence type="ECO:0000259" key="1">
    <source>
        <dbReference type="Pfam" id="PF07287"/>
    </source>
</evidence>
<dbReference type="EMBL" id="JBHRTR010000010">
    <property type="protein sequence ID" value="MFC3226331.1"/>
    <property type="molecule type" value="Genomic_DNA"/>
</dbReference>
<evidence type="ECO:0000313" key="3">
    <source>
        <dbReference type="Proteomes" id="UP001595528"/>
    </source>
</evidence>
<gene>
    <name evidence="2" type="ORF">ACFOGJ_03775</name>
</gene>
<comment type="caution">
    <text evidence="2">The sequence shown here is derived from an EMBL/GenBank/DDBJ whole genome shotgun (WGS) entry which is preliminary data.</text>
</comment>
<reference evidence="3" key="1">
    <citation type="journal article" date="2019" name="Int. J. Syst. Evol. Microbiol.">
        <title>The Global Catalogue of Microorganisms (GCM) 10K type strain sequencing project: providing services to taxonomists for standard genome sequencing and annotation.</title>
        <authorList>
            <consortium name="The Broad Institute Genomics Platform"/>
            <consortium name="The Broad Institute Genome Sequencing Center for Infectious Disease"/>
            <person name="Wu L."/>
            <person name="Ma J."/>
        </authorList>
    </citation>
    <scope>NUCLEOTIDE SEQUENCE [LARGE SCALE GENOMIC DNA]</scope>
    <source>
        <strain evidence="3">KCTC 42964</strain>
    </source>
</reference>
<proteinExistence type="predicted"/>
<dbReference type="InterPro" id="IPR010839">
    <property type="entry name" value="AtuA_N"/>
</dbReference>
<keyword evidence="3" id="KW-1185">Reference proteome</keyword>
<dbReference type="Proteomes" id="UP001595528">
    <property type="component" value="Unassembled WGS sequence"/>
</dbReference>